<keyword evidence="10" id="KW-0503">Monooxygenase</keyword>
<dbReference type="InterPro" id="IPR002397">
    <property type="entry name" value="Cyt_P450_B"/>
</dbReference>
<evidence type="ECO:0000256" key="8">
    <source>
        <dbReference type="ARBA" id="ARBA00023002"/>
    </source>
</evidence>
<evidence type="ECO:0000256" key="11">
    <source>
        <dbReference type="ARBA" id="ARBA00023136"/>
    </source>
</evidence>
<comment type="subcellular location">
    <subcellularLocation>
        <location evidence="2">Membrane</location>
    </subcellularLocation>
</comment>
<dbReference type="GO" id="GO:0016705">
    <property type="term" value="F:oxidoreductase activity, acting on paired donors, with incorporation or reduction of molecular oxygen"/>
    <property type="evidence" value="ECO:0007669"/>
    <property type="project" value="InterPro"/>
</dbReference>
<dbReference type="GO" id="GO:0016020">
    <property type="term" value="C:membrane"/>
    <property type="evidence" value="ECO:0007669"/>
    <property type="project" value="UniProtKB-SubCell"/>
</dbReference>
<evidence type="ECO:0000256" key="2">
    <source>
        <dbReference type="ARBA" id="ARBA00004370"/>
    </source>
</evidence>
<evidence type="ECO:0000256" key="3">
    <source>
        <dbReference type="ARBA" id="ARBA00010617"/>
    </source>
</evidence>
<evidence type="ECO:0000256" key="5">
    <source>
        <dbReference type="ARBA" id="ARBA00022692"/>
    </source>
</evidence>
<feature type="transmembrane region" description="Helical" evidence="12">
    <location>
        <begin position="212"/>
        <end position="241"/>
    </location>
</feature>
<evidence type="ECO:0000256" key="1">
    <source>
        <dbReference type="ARBA" id="ARBA00001971"/>
    </source>
</evidence>
<proteinExistence type="inferred from homology"/>
<dbReference type="GO" id="GO:0004497">
    <property type="term" value="F:monooxygenase activity"/>
    <property type="evidence" value="ECO:0007669"/>
    <property type="project" value="UniProtKB-KW"/>
</dbReference>
<dbReference type="PRINTS" id="PR00359">
    <property type="entry name" value="BP450"/>
</dbReference>
<keyword evidence="4" id="KW-0349">Heme</keyword>
<name>A0A0G4LQM5_VERLO</name>
<evidence type="ECO:0000256" key="9">
    <source>
        <dbReference type="ARBA" id="ARBA00023004"/>
    </source>
</evidence>
<evidence type="ECO:0008006" key="15">
    <source>
        <dbReference type="Google" id="ProtNLM"/>
    </source>
</evidence>
<dbReference type="PANTHER" id="PTHR46206">
    <property type="entry name" value="CYTOCHROME P450"/>
    <property type="match status" value="1"/>
</dbReference>
<dbReference type="Gene3D" id="1.10.630.10">
    <property type="entry name" value="Cytochrome P450"/>
    <property type="match status" value="1"/>
</dbReference>
<sequence length="420" mass="47617">MIEYIVSQEYARKVVTEESSFSFERGMEEILGIHWMRHIHGGTFFRDVDSIVGELSTKKLRTIAKETWPVFELGVSELLDTVQDEKPIDILQHVKRIMAQATICILLGPTYQNDEDVNRILNISADVAELMGLRRHESRMARKFPRLWRTLTLTKMVLIRLPLDIGPVFARRLWADISSREKRRDPEDETIFSHLVDRYASTSGSVSFLSKLWITILILTVIFGSVHQTAVIIVWVTYFLALHPDCQKSLRDEAESLVRSGMSGSGSEYKALQNAILADSFVREVLRMKGDAVNAVRVAVRDVELAGHRIPKGTPVFPVTYLSNRSPDLISNPDKFDAERWIGTGKSATTTGQDYLAFGLGRWSCPGRFLAVMEIKAWILALVRQADFELHGGRYKVVDAYNITAVPPQGYLLMKRRAGY</sequence>
<keyword evidence="9" id="KW-0408">Iron</keyword>
<comment type="similarity">
    <text evidence="3">Belongs to the cytochrome P450 family.</text>
</comment>
<dbReference type="PANTHER" id="PTHR46206:SF5">
    <property type="entry name" value="P450, PUTATIVE (EUROFUNG)-RELATED"/>
    <property type="match status" value="1"/>
</dbReference>
<dbReference type="EMBL" id="CVQH01017113">
    <property type="protein sequence ID" value="CRK24331.1"/>
    <property type="molecule type" value="Genomic_DNA"/>
</dbReference>
<keyword evidence="7 12" id="KW-1133">Transmembrane helix</keyword>
<comment type="cofactor">
    <cofactor evidence="1">
        <name>heme</name>
        <dbReference type="ChEBI" id="CHEBI:30413"/>
    </cofactor>
</comment>
<keyword evidence="6" id="KW-0479">Metal-binding</keyword>
<reference evidence="13 14" key="1">
    <citation type="submission" date="2015-05" db="EMBL/GenBank/DDBJ databases">
        <authorList>
            <person name="Wang D.B."/>
            <person name="Wang M."/>
        </authorList>
    </citation>
    <scope>NUCLEOTIDE SEQUENCE [LARGE SCALE GENOMIC DNA]</scope>
    <source>
        <strain evidence="13">VL1</strain>
    </source>
</reference>
<dbReference type="InterPro" id="IPR036396">
    <property type="entry name" value="Cyt_P450_sf"/>
</dbReference>
<dbReference type="GO" id="GO:0020037">
    <property type="term" value="F:heme binding"/>
    <property type="evidence" value="ECO:0007669"/>
    <property type="project" value="InterPro"/>
</dbReference>
<dbReference type="InterPro" id="IPR001128">
    <property type="entry name" value="Cyt_P450"/>
</dbReference>
<keyword evidence="11 12" id="KW-0472">Membrane</keyword>
<dbReference type="AlphaFoldDB" id="A0A0G4LQM5"/>
<keyword evidence="14" id="KW-1185">Reference proteome</keyword>
<evidence type="ECO:0000313" key="14">
    <source>
        <dbReference type="Proteomes" id="UP000044602"/>
    </source>
</evidence>
<evidence type="ECO:0000256" key="6">
    <source>
        <dbReference type="ARBA" id="ARBA00022723"/>
    </source>
</evidence>
<accession>A0A0G4LQM5</accession>
<evidence type="ECO:0000256" key="10">
    <source>
        <dbReference type="ARBA" id="ARBA00023033"/>
    </source>
</evidence>
<gene>
    <name evidence="13" type="ORF">BN1708_013917</name>
</gene>
<evidence type="ECO:0000256" key="7">
    <source>
        <dbReference type="ARBA" id="ARBA00022989"/>
    </source>
</evidence>
<dbReference type="GO" id="GO:0005506">
    <property type="term" value="F:iron ion binding"/>
    <property type="evidence" value="ECO:0007669"/>
    <property type="project" value="InterPro"/>
</dbReference>
<organism evidence="13 14">
    <name type="scientific">Verticillium longisporum</name>
    <name type="common">Verticillium dahliae var. longisporum</name>
    <dbReference type="NCBI Taxonomy" id="100787"/>
    <lineage>
        <taxon>Eukaryota</taxon>
        <taxon>Fungi</taxon>
        <taxon>Dikarya</taxon>
        <taxon>Ascomycota</taxon>
        <taxon>Pezizomycotina</taxon>
        <taxon>Sordariomycetes</taxon>
        <taxon>Hypocreomycetidae</taxon>
        <taxon>Glomerellales</taxon>
        <taxon>Plectosphaerellaceae</taxon>
        <taxon>Verticillium</taxon>
    </lineage>
</organism>
<protein>
    <recommendedName>
        <fullName evidence="15">Cytochrome P450</fullName>
    </recommendedName>
</protein>
<dbReference type="Proteomes" id="UP000044602">
    <property type="component" value="Unassembled WGS sequence"/>
</dbReference>
<keyword evidence="5 12" id="KW-0812">Transmembrane</keyword>
<dbReference type="STRING" id="100787.A0A0G4LQM5"/>
<dbReference type="Pfam" id="PF00067">
    <property type="entry name" value="p450"/>
    <property type="match status" value="1"/>
</dbReference>
<dbReference type="SUPFAM" id="SSF48264">
    <property type="entry name" value="Cytochrome P450"/>
    <property type="match status" value="1"/>
</dbReference>
<keyword evidence="8" id="KW-0560">Oxidoreductase</keyword>
<evidence type="ECO:0000256" key="4">
    <source>
        <dbReference type="ARBA" id="ARBA00022617"/>
    </source>
</evidence>
<evidence type="ECO:0000256" key="12">
    <source>
        <dbReference type="SAM" id="Phobius"/>
    </source>
</evidence>
<evidence type="ECO:0000313" key="13">
    <source>
        <dbReference type="EMBL" id="CRK24331.1"/>
    </source>
</evidence>